<evidence type="ECO:0000313" key="2">
    <source>
        <dbReference type="EMBL" id="CAD1829329.1"/>
    </source>
</evidence>
<accession>A0A6V7PEL9</accession>
<dbReference type="AlphaFoldDB" id="A0A6V7PEL9"/>
<reference evidence="2" key="1">
    <citation type="submission" date="2020-07" db="EMBL/GenBank/DDBJ databases">
        <authorList>
            <person name="Lin J."/>
        </authorList>
    </citation>
    <scope>NUCLEOTIDE SEQUENCE</scope>
</reference>
<sequence>MRSEDDAELGGVVAGGGEDLPAAGLEVVGDGAVAGHRNAVARRRRRPELEHRDVRRPPRHLHRPVQSGTSAAAAGAPSGFPPRPLAGAFGPAAPGSGGGEEGPPFHHDSNPMTRIEREIENGFL</sequence>
<proteinExistence type="predicted"/>
<feature type="compositionally biased region" description="Low complexity" evidence="1">
    <location>
        <begin position="85"/>
        <end position="94"/>
    </location>
</feature>
<evidence type="ECO:0000256" key="1">
    <source>
        <dbReference type="SAM" id="MobiDB-lite"/>
    </source>
</evidence>
<feature type="compositionally biased region" description="Basic and acidic residues" evidence="1">
    <location>
        <begin position="47"/>
        <end position="56"/>
    </location>
</feature>
<organism evidence="2">
    <name type="scientific">Ananas comosus var. bracteatus</name>
    <name type="common">red pineapple</name>
    <dbReference type="NCBI Taxonomy" id="296719"/>
    <lineage>
        <taxon>Eukaryota</taxon>
        <taxon>Viridiplantae</taxon>
        <taxon>Streptophyta</taxon>
        <taxon>Embryophyta</taxon>
        <taxon>Tracheophyta</taxon>
        <taxon>Spermatophyta</taxon>
        <taxon>Magnoliopsida</taxon>
        <taxon>Liliopsida</taxon>
        <taxon>Poales</taxon>
        <taxon>Bromeliaceae</taxon>
        <taxon>Bromelioideae</taxon>
        <taxon>Ananas</taxon>
    </lineage>
</organism>
<dbReference type="EMBL" id="LR862147">
    <property type="protein sequence ID" value="CAD1829329.1"/>
    <property type="molecule type" value="Genomic_DNA"/>
</dbReference>
<protein>
    <submittedName>
        <fullName evidence="2">Uncharacterized protein</fullName>
    </submittedName>
</protein>
<gene>
    <name evidence="2" type="ORF">CB5_LOCUS12540</name>
</gene>
<name>A0A6V7PEL9_ANACO</name>
<feature type="region of interest" description="Disordered" evidence="1">
    <location>
        <begin position="1"/>
        <end position="124"/>
    </location>
</feature>
<feature type="compositionally biased region" description="Low complexity" evidence="1">
    <location>
        <begin position="67"/>
        <end position="78"/>
    </location>
</feature>
<feature type="compositionally biased region" description="Basic and acidic residues" evidence="1">
    <location>
        <begin position="103"/>
        <end position="124"/>
    </location>
</feature>